<dbReference type="InterPro" id="IPR051923">
    <property type="entry name" value="Glycosyl_Hydrolase_39"/>
</dbReference>
<organism evidence="5 6">
    <name type="scientific">Paenibacillus lycopersici</name>
    <dbReference type="NCBI Taxonomy" id="2704462"/>
    <lineage>
        <taxon>Bacteria</taxon>
        <taxon>Bacillati</taxon>
        <taxon>Bacillota</taxon>
        <taxon>Bacilli</taxon>
        <taxon>Bacillales</taxon>
        <taxon>Paenibacillaceae</taxon>
        <taxon>Paenibacillus</taxon>
    </lineage>
</organism>
<name>A0A6C0G0Q1_9BACL</name>
<evidence type="ECO:0000256" key="3">
    <source>
        <dbReference type="ARBA" id="ARBA00023295"/>
    </source>
</evidence>
<dbReference type="GO" id="GO:0004553">
    <property type="term" value="F:hydrolase activity, hydrolyzing O-glycosyl compounds"/>
    <property type="evidence" value="ECO:0007669"/>
    <property type="project" value="TreeGrafter"/>
</dbReference>
<dbReference type="Pfam" id="PF01229">
    <property type="entry name" value="Glyco_hydro_39"/>
    <property type="match status" value="1"/>
</dbReference>
<dbReference type="EMBL" id="CP048209">
    <property type="protein sequence ID" value="QHT62447.1"/>
    <property type="molecule type" value="Genomic_DNA"/>
</dbReference>
<dbReference type="KEGG" id="plyc:GXP70_22320"/>
<gene>
    <name evidence="5" type="ORF">GXP70_22320</name>
</gene>
<sequence>MYQHYLSLPNTKVHIDANEPQGAHEWWRHSIGHGGINNSPLPEKVVQGARLLKPRLLRTFIQEFFDFYPDHGVFDWSKLDPYMDALHRTGADVVGCITFKPPVLYPVIDQAIWRPASVEEWQTVIYELVRRYSVERKIVTYWEIGNETDIGEWGGCPYLIKEAEDYLEYYNFTKEPILRAFPEARIGGPAIASFEDPLLFDFIDLCHRTGTRLDFVSWHLYHDDPDRHKELVLRAKERLAQFGGTRPEMLVTEWSKSFDPVSIEELAMMPRRAAATAAALLAMTEAGLDWSFYYHVWDQAVFPEQFESFYKDPSIMTVHWNEIPHRFGLFGVAEEIRPQYFVYRMYVRMGETLVKAGADDPDIRVCAVTGEDKLSVMLVNYNVSASSDRVATVHIDSLTPGRKRLLVYRIDEQRMWDEERMELLPCERRDLGTLEDGKYRFQVYCPADSVTFVTLQDAAQ</sequence>
<keyword evidence="3" id="KW-0326">Glycosidase</keyword>
<dbReference type="InterPro" id="IPR049166">
    <property type="entry name" value="GH39_cat"/>
</dbReference>
<accession>A0A6C0G0Q1</accession>
<dbReference type="InterPro" id="IPR017853">
    <property type="entry name" value="GH"/>
</dbReference>
<dbReference type="SUPFAM" id="SSF51445">
    <property type="entry name" value="(Trans)glycosidases"/>
    <property type="match status" value="1"/>
</dbReference>
<dbReference type="PANTHER" id="PTHR12631:SF10">
    <property type="entry name" value="BETA-XYLOSIDASE-LIKE PROTEIN-RELATED"/>
    <property type="match status" value="1"/>
</dbReference>
<keyword evidence="6" id="KW-1185">Reference proteome</keyword>
<evidence type="ECO:0000256" key="1">
    <source>
        <dbReference type="ARBA" id="ARBA00008875"/>
    </source>
</evidence>
<protein>
    <recommendedName>
        <fullName evidence="4">Glycosyl hydrolases family 39 N-terminal catalytic domain-containing protein</fullName>
    </recommendedName>
</protein>
<evidence type="ECO:0000313" key="6">
    <source>
        <dbReference type="Proteomes" id="UP000476064"/>
    </source>
</evidence>
<dbReference type="Proteomes" id="UP000476064">
    <property type="component" value="Chromosome"/>
</dbReference>
<proteinExistence type="inferred from homology"/>
<evidence type="ECO:0000313" key="5">
    <source>
        <dbReference type="EMBL" id="QHT62447.1"/>
    </source>
</evidence>
<dbReference type="AlphaFoldDB" id="A0A6C0G0Q1"/>
<dbReference type="PANTHER" id="PTHR12631">
    <property type="entry name" value="ALPHA-L-IDURONIDASE"/>
    <property type="match status" value="1"/>
</dbReference>
<dbReference type="Gene3D" id="3.20.20.80">
    <property type="entry name" value="Glycosidases"/>
    <property type="match status" value="1"/>
</dbReference>
<evidence type="ECO:0000259" key="4">
    <source>
        <dbReference type="Pfam" id="PF01229"/>
    </source>
</evidence>
<keyword evidence="2" id="KW-0378">Hydrolase</keyword>
<dbReference type="RefSeq" id="WP_162358880.1">
    <property type="nucleotide sequence ID" value="NZ_CP048209.1"/>
</dbReference>
<reference evidence="5 6" key="1">
    <citation type="submission" date="2020-01" db="EMBL/GenBank/DDBJ databases">
        <title>Paenibacillus sp. nov., isolated from tomato rhizosphere.</title>
        <authorList>
            <person name="Weon H.-Y."/>
            <person name="Lee S.A."/>
        </authorList>
    </citation>
    <scope>NUCLEOTIDE SEQUENCE [LARGE SCALE GENOMIC DNA]</scope>
    <source>
        <strain evidence="5 6">12200R-189</strain>
    </source>
</reference>
<evidence type="ECO:0000256" key="2">
    <source>
        <dbReference type="ARBA" id="ARBA00022801"/>
    </source>
</evidence>
<comment type="similarity">
    <text evidence="1">Belongs to the glycosyl hydrolase 39 family.</text>
</comment>
<feature type="domain" description="Glycosyl hydrolases family 39 N-terminal catalytic" evidence="4">
    <location>
        <begin position="112"/>
        <end position="413"/>
    </location>
</feature>